<evidence type="ECO:0000256" key="6">
    <source>
        <dbReference type="SAM" id="Phobius"/>
    </source>
</evidence>
<feature type="transmembrane region" description="Helical" evidence="6">
    <location>
        <begin position="105"/>
        <end position="126"/>
    </location>
</feature>
<reference evidence="8" key="1">
    <citation type="submission" date="2016-06" db="EMBL/GenBank/DDBJ databases">
        <title>Draft Genome sequence of the fungus Inonotus baumii.</title>
        <authorList>
            <person name="Zhu H."/>
            <person name="Lin W."/>
        </authorList>
    </citation>
    <scope>NUCLEOTIDE SEQUENCE</scope>
    <source>
        <strain evidence="8">821</strain>
    </source>
</reference>
<evidence type="ECO:0000256" key="5">
    <source>
        <dbReference type="SAM" id="MobiDB-lite"/>
    </source>
</evidence>
<feature type="transmembrane region" description="Helical" evidence="6">
    <location>
        <begin position="138"/>
        <end position="161"/>
    </location>
</feature>
<comment type="caution">
    <text evidence="8">The sequence shown here is derived from an EMBL/GenBank/DDBJ whole genome shotgun (WGS) entry which is preliminary data.</text>
</comment>
<dbReference type="Gene3D" id="2.60.40.1820">
    <property type="match status" value="1"/>
</dbReference>
<dbReference type="PANTHER" id="PTHR31234:SF2">
    <property type="entry name" value="OS05G0199100 PROTEIN"/>
    <property type="match status" value="1"/>
</dbReference>
<dbReference type="EMBL" id="LNZH02000148">
    <property type="protein sequence ID" value="OCB89809.1"/>
    <property type="molecule type" value="Genomic_DNA"/>
</dbReference>
<keyword evidence="9" id="KW-1185">Reference proteome</keyword>
<sequence>MSYQDPYYAPQHARPYTDAPVDYDPYNTRQQHPTYDQSGYQDDDAYRNTGFGGDDGVGHTREKSRYEETFPPVFRPPKSTGAIRIWRKDNRGPLWTKGGRGKCCLRFFCCSVLIFLFLLIGIILSLGIGGRGKCCLRFFCCSVLIFLFLLIGIILSLGIWIRPPDITINEVGLNSTGGSAAQFTSSSLSINFAVNISVENPNYFDVDFKKIKANLTYPLNDMDLGGGEKDGITFKSHTQTTFNFPFTLTYDLESDSNQVVLKDLLSKCGFTGTKEDITVDYKITVRRLFLLGFEDDDSNQVVLKDLLSKCGFTGTKEDITVDYKITLGIKIIVITISPTFSSSFSFECPTSDIESFLESSGIDISSITDALSG</sequence>
<dbReference type="Pfam" id="PF03168">
    <property type="entry name" value="LEA_2"/>
    <property type="match status" value="1"/>
</dbReference>
<gene>
    <name evidence="8" type="ORF">A7U60_g2990</name>
</gene>
<dbReference type="GO" id="GO:0016020">
    <property type="term" value="C:membrane"/>
    <property type="evidence" value="ECO:0007669"/>
    <property type="project" value="UniProtKB-SubCell"/>
</dbReference>
<feature type="region of interest" description="Disordered" evidence="5">
    <location>
        <begin position="1"/>
        <end position="42"/>
    </location>
</feature>
<evidence type="ECO:0000259" key="7">
    <source>
        <dbReference type="Pfam" id="PF03168"/>
    </source>
</evidence>
<dbReference type="PANTHER" id="PTHR31234">
    <property type="entry name" value="LATE EMBRYOGENESIS ABUNDANT (LEA) HYDROXYPROLINE-RICH GLYCOPROTEIN FAMILY"/>
    <property type="match status" value="1"/>
</dbReference>
<protein>
    <recommendedName>
        <fullName evidence="7">Late embryogenesis abundant protein LEA-2 subgroup domain-containing protein</fullName>
    </recommendedName>
</protein>
<keyword evidence="4 6" id="KW-0472">Membrane</keyword>
<dbReference type="AlphaFoldDB" id="A0A9Q5NDH0"/>
<organism evidence="8 9">
    <name type="scientific">Sanghuangporus baumii</name>
    <name type="common">Phellinus baumii</name>
    <dbReference type="NCBI Taxonomy" id="108892"/>
    <lineage>
        <taxon>Eukaryota</taxon>
        <taxon>Fungi</taxon>
        <taxon>Dikarya</taxon>
        <taxon>Basidiomycota</taxon>
        <taxon>Agaricomycotina</taxon>
        <taxon>Agaricomycetes</taxon>
        <taxon>Hymenochaetales</taxon>
        <taxon>Hymenochaetaceae</taxon>
        <taxon>Sanghuangporus</taxon>
    </lineage>
</organism>
<proteinExistence type="predicted"/>
<evidence type="ECO:0000313" key="8">
    <source>
        <dbReference type="EMBL" id="OCB89809.1"/>
    </source>
</evidence>
<evidence type="ECO:0000256" key="2">
    <source>
        <dbReference type="ARBA" id="ARBA00022692"/>
    </source>
</evidence>
<evidence type="ECO:0000256" key="3">
    <source>
        <dbReference type="ARBA" id="ARBA00022989"/>
    </source>
</evidence>
<name>A0A9Q5NDH0_SANBA</name>
<keyword evidence="2 6" id="KW-0812">Transmembrane</keyword>
<comment type="subcellular location">
    <subcellularLocation>
        <location evidence="1">Membrane</location>
        <topology evidence="1">Single-pass membrane protein</topology>
    </subcellularLocation>
</comment>
<dbReference type="InterPro" id="IPR044839">
    <property type="entry name" value="NDR1-like"/>
</dbReference>
<feature type="domain" description="Late embryogenesis abundant protein LEA-2 subgroup" evidence="7">
    <location>
        <begin position="196"/>
        <end position="252"/>
    </location>
</feature>
<feature type="compositionally biased region" description="Polar residues" evidence="5">
    <location>
        <begin position="27"/>
        <end position="40"/>
    </location>
</feature>
<evidence type="ECO:0000256" key="1">
    <source>
        <dbReference type="ARBA" id="ARBA00004167"/>
    </source>
</evidence>
<dbReference type="SUPFAM" id="SSF117070">
    <property type="entry name" value="LEA14-like"/>
    <property type="match status" value="1"/>
</dbReference>
<evidence type="ECO:0000256" key="4">
    <source>
        <dbReference type="ARBA" id="ARBA00023136"/>
    </source>
</evidence>
<dbReference type="InterPro" id="IPR004864">
    <property type="entry name" value="LEA_2"/>
</dbReference>
<dbReference type="Proteomes" id="UP000757232">
    <property type="component" value="Unassembled WGS sequence"/>
</dbReference>
<accession>A0A9Q5NDH0</accession>
<dbReference type="OrthoDB" id="20273at2759"/>
<keyword evidence="3 6" id="KW-1133">Transmembrane helix</keyword>
<evidence type="ECO:0000313" key="9">
    <source>
        <dbReference type="Proteomes" id="UP000757232"/>
    </source>
</evidence>
<dbReference type="GO" id="GO:0098542">
    <property type="term" value="P:defense response to other organism"/>
    <property type="evidence" value="ECO:0007669"/>
    <property type="project" value="InterPro"/>
</dbReference>